<evidence type="ECO:0000256" key="1">
    <source>
        <dbReference type="SAM" id="MobiDB-lite"/>
    </source>
</evidence>
<accession>A0ABU8V8W9</accession>
<name>A0ABU8V8W9_9BURK</name>
<feature type="compositionally biased region" description="Low complexity" evidence="1">
    <location>
        <begin position="157"/>
        <end position="174"/>
    </location>
</feature>
<keyword evidence="2" id="KW-0472">Membrane</keyword>
<proteinExistence type="predicted"/>
<dbReference type="EMBL" id="JBBKZU010000001">
    <property type="protein sequence ID" value="MEJ8810099.1"/>
    <property type="molecule type" value="Genomic_DNA"/>
</dbReference>
<feature type="region of interest" description="Disordered" evidence="1">
    <location>
        <begin position="157"/>
        <end position="196"/>
    </location>
</feature>
<evidence type="ECO:0000313" key="4">
    <source>
        <dbReference type="Proteomes" id="UP001365846"/>
    </source>
</evidence>
<evidence type="ECO:0000256" key="2">
    <source>
        <dbReference type="SAM" id="Phobius"/>
    </source>
</evidence>
<dbReference type="RefSeq" id="WP_340355400.1">
    <property type="nucleotide sequence ID" value="NZ_JBBKZU010000001.1"/>
</dbReference>
<keyword evidence="2" id="KW-0812">Transmembrane</keyword>
<keyword evidence="2" id="KW-1133">Transmembrane helix</keyword>
<comment type="caution">
    <text evidence="3">The sequence shown here is derived from an EMBL/GenBank/DDBJ whole genome shotgun (WGS) entry which is preliminary data.</text>
</comment>
<feature type="transmembrane region" description="Helical" evidence="2">
    <location>
        <begin position="66"/>
        <end position="88"/>
    </location>
</feature>
<evidence type="ECO:0008006" key="5">
    <source>
        <dbReference type="Google" id="ProtNLM"/>
    </source>
</evidence>
<sequence>MSVICPACQTENRDAAMFCHGCARKLPHFTPTQPSMLETMRAMPARSVASTAAVAMPVEIEPRSLIGLWIGVGVAVLVLLGGIAAWYAHLLRPPASSTSSANAPAHVAKPAAAVPPAAIAADKPKASTPAPEIVSLGASLAPGEAAVAPSSGAAQVAGADAPPAAASPPVAALTPSPPPAERRQAPRAAPPARVGALDPRSGCETLNFVFAARCEAAHCDKPQYASHPRCDLVRQQRKRDELHRNPTLAF</sequence>
<gene>
    <name evidence="3" type="ORF">WKW77_03420</name>
</gene>
<evidence type="ECO:0000313" key="3">
    <source>
        <dbReference type="EMBL" id="MEJ8810099.1"/>
    </source>
</evidence>
<keyword evidence="4" id="KW-1185">Reference proteome</keyword>
<dbReference type="Proteomes" id="UP001365846">
    <property type="component" value="Unassembled WGS sequence"/>
</dbReference>
<reference evidence="3 4" key="1">
    <citation type="submission" date="2024-03" db="EMBL/GenBank/DDBJ databases">
        <title>Novel species of the genus Variovorax.</title>
        <authorList>
            <person name="Liu Q."/>
            <person name="Xin Y.-H."/>
        </authorList>
    </citation>
    <scope>NUCLEOTIDE SEQUENCE [LARGE SCALE GENOMIC DNA]</scope>
    <source>
        <strain evidence="3 4">KACC 18899</strain>
    </source>
</reference>
<organism evidence="3 4">
    <name type="scientific">Variovorax ureilyticus</name>
    <dbReference type="NCBI Taxonomy" id="1836198"/>
    <lineage>
        <taxon>Bacteria</taxon>
        <taxon>Pseudomonadati</taxon>
        <taxon>Pseudomonadota</taxon>
        <taxon>Betaproteobacteria</taxon>
        <taxon>Burkholderiales</taxon>
        <taxon>Comamonadaceae</taxon>
        <taxon>Variovorax</taxon>
    </lineage>
</organism>
<protein>
    <recommendedName>
        <fullName evidence="5">Zinc ribbon domain-containing protein</fullName>
    </recommendedName>
</protein>